<dbReference type="PROSITE" id="PS00198">
    <property type="entry name" value="4FE4S_FER_1"/>
    <property type="match status" value="1"/>
</dbReference>
<keyword evidence="2" id="KW-0479">Metal-binding</keyword>
<dbReference type="OrthoDB" id="9804603at2"/>
<evidence type="ECO:0000313" key="7">
    <source>
        <dbReference type="Proteomes" id="UP000287502"/>
    </source>
</evidence>
<proteinExistence type="predicted"/>
<dbReference type="KEGG" id="gtl:EP073_12315"/>
<dbReference type="EMBL" id="CP035108">
    <property type="protein sequence ID" value="QAR34160.1"/>
    <property type="molecule type" value="Genomic_DNA"/>
</dbReference>
<dbReference type="PANTHER" id="PTHR43687">
    <property type="entry name" value="ADENYLYLSULFATE REDUCTASE, BETA SUBUNIT"/>
    <property type="match status" value="1"/>
</dbReference>
<evidence type="ECO:0000256" key="4">
    <source>
        <dbReference type="ARBA" id="ARBA00023014"/>
    </source>
</evidence>
<evidence type="ECO:0000256" key="3">
    <source>
        <dbReference type="ARBA" id="ARBA00023004"/>
    </source>
</evidence>
<keyword evidence="3" id="KW-0408">Iron</keyword>
<dbReference type="SUPFAM" id="SSF54862">
    <property type="entry name" value="4Fe-4S ferredoxins"/>
    <property type="match status" value="1"/>
</dbReference>
<organism evidence="6 7">
    <name type="scientific">Geovibrio thiophilus</name>
    <dbReference type="NCBI Taxonomy" id="139438"/>
    <lineage>
        <taxon>Bacteria</taxon>
        <taxon>Pseudomonadati</taxon>
        <taxon>Deferribacterota</taxon>
        <taxon>Deferribacteres</taxon>
        <taxon>Deferribacterales</taxon>
        <taxon>Geovibrionaceae</taxon>
        <taxon>Geovibrio</taxon>
    </lineage>
</organism>
<dbReference type="InterPro" id="IPR017896">
    <property type="entry name" value="4Fe4S_Fe-S-bd"/>
</dbReference>
<evidence type="ECO:0000256" key="1">
    <source>
        <dbReference type="ARBA" id="ARBA00022485"/>
    </source>
</evidence>
<dbReference type="AlphaFoldDB" id="A0A3R5Y8D8"/>
<keyword evidence="4" id="KW-0411">Iron-sulfur</keyword>
<dbReference type="PANTHER" id="PTHR43687:SF4">
    <property type="entry name" value="BLR5484 PROTEIN"/>
    <property type="match status" value="1"/>
</dbReference>
<dbReference type="GO" id="GO:0051539">
    <property type="term" value="F:4 iron, 4 sulfur cluster binding"/>
    <property type="evidence" value="ECO:0007669"/>
    <property type="project" value="UniProtKB-KW"/>
</dbReference>
<evidence type="ECO:0000313" key="6">
    <source>
        <dbReference type="EMBL" id="QAR34160.1"/>
    </source>
</evidence>
<gene>
    <name evidence="6" type="ORF">EP073_12315</name>
</gene>
<dbReference type="InterPro" id="IPR017900">
    <property type="entry name" value="4Fe4S_Fe_S_CS"/>
</dbReference>
<feature type="domain" description="4Fe-4S ferredoxin-type" evidence="5">
    <location>
        <begin position="34"/>
        <end position="64"/>
    </location>
</feature>
<dbReference type="RefSeq" id="WP_128467465.1">
    <property type="nucleotide sequence ID" value="NZ_CP035108.1"/>
</dbReference>
<feature type="domain" description="4Fe-4S ferredoxin-type" evidence="5">
    <location>
        <begin position="5"/>
        <end position="33"/>
    </location>
</feature>
<keyword evidence="7" id="KW-1185">Reference proteome</keyword>
<accession>A0A3R5Y8D8</accession>
<dbReference type="GO" id="GO:0046872">
    <property type="term" value="F:metal ion binding"/>
    <property type="evidence" value="ECO:0007669"/>
    <property type="project" value="UniProtKB-KW"/>
</dbReference>
<evidence type="ECO:0000259" key="5">
    <source>
        <dbReference type="PROSITE" id="PS51379"/>
    </source>
</evidence>
<dbReference type="Pfam" id="PF13187">
    <property type="entry name" value="Fer4_9"/>
    <property type="match status" value="1"/>
</dbReference>
<dbReference type="Proteomes" id="UP000287502">
    <property type="component" value="Chromosome"/>
</dbReference>
<keyword evidence="1" id="KW-0004">4Fe-4S</keyword>
<dbReference type="PROSITE" id="PS51379">
    <property type="entry name" value="4FE4S_FER_2"/>
    <property type="match status" value="2"/>
</dbReference>
<dbReference type="Gene3D" id="3.30.70.20">
    <property type="match status" value="1"/>
</dbReference>
<protein>
    <submittedName>
        <fullName evidence="6">4Fe-4S dicluster domain-containing protein</fullName>
    </submittedName>
</protein>
<dbReference type="InterPro" id="IPR050572">
    <property type="entry name" value="Fe-S_Ferredoxin"/>
</dbReference>
<reference evidence="6 7" key="1">
    <citation type="submission" date="2019-01" db="EMBL/GenBank/DDBJ databases">
        <title>Geovibrio thiophilus DSM 11263, complete genome.</title>
        <authorList>
            <person name="Spring S."/>
            <person name="Bunk B."/>
            <person name="Sproer C."/>
        </authorList>
    </citation>
    <scope>NUCLEOTIDE SEQUENCE [LARGE SCALE GENOMIC DNA]</scope>
    <source>
        <strain evidence="6 7">DSM 11263</strain>
    </source>
</reference>
<name>A0A3R5Y8D8_9BACT</name>
<sequence length="65" mass="7305">MGKAESINIIVEYCKGCEICVELCPTKVLDMKDFKAHVADLDKCIACMQCELRCPDFAIEVYKKG</sequence>
<evidence type="ECO:0000256" key="2">
    <source>
        <dbReference type="ARBA" id="ARBA00022723"/>
    </source>
</evidence>